<evidence type="ECO:0000256" key="1">
    <source>
        <dbReference type="ARBA" id="ARBA00022845"/>
    </source>
</evidence>
<comment type="similarity">
    <text evidence="2">Belongs to the HPF/YfiA ribosome-associated protein family. Long HPF subfamily.</text>
</comment>
<reference evidence="6" key="1">
    <citation type="journal article" date="2019" name="Int. J. Syst. Evol. Microbiol.">
        <title>The Global Catalogue of Microorganisms (GCM) 10K type strain sequencing project: providing services to taxonomists for standard genome sequencing and annotation.</title>
        <authorList>
            <consortium name="The Broad Institute Genomics Platform"/>
            <consortium name="The Broad Institute Genome Sequencing Center for Infectious Disease"/>
            <person name="Wu L."/>
            <person name="Ma J."/>
        </authorList>
    </citation>
    <scope>NUCLEOTIDE SEQUENCE [LARGE SCALE GENOMIC DNA]</scope>
    <source>
        <strain evidence="6">NBRC 105830</strain>
    </source>
</reference>
<dbReference type="PANTHER" id="PTHR33231">
    <property type="entry name" value="30S RIBOSOMAL PROTEIN"/>
    <property type="match status" value="1"/>
</dbReference>
<feature type="domain" description="Sigma 54 modulation/S30EA ribosomal protein C-terminal" evidence="4">
    <location>
        <begin position="183"/>
        <end position="233"/>
    </location>
</feature>
<comment type="function">
    <text evidence="2">Required for dimerization of active 70S ribosomes into 100S ribosomes in stationary phase; 100S ribosomes are translationally inactive and sometimes present during exponential growth.</text>
</comment>
<organism evidence="5 6">
    <name type="scientific">Arsenicicoccus piscis</name>
    <dbReference type="NCBI Taxonomy" id="673954"/>
    <lineage>
        <taxon>Bacteria</taxon>
        <taxon>Bacillati</taxon>
        <taxon>Actinomycetota</taxon>
        <taxon>Actinomycetes</taxon>
        <taxon>Micrococcales</taxon>
        <taxon>Intrasporangiaceae</taxon>
        <taxon>Arsenicicoccus</taxon>
    </lineage>
</organism>
<comment type="caution">
    <text evidence="5">The sequence shown here is derived from an EMBL/GenBank/DDBJ whole genome shotgun (WGS) entry which is preliminary data.</text>
</comment>
<dbReference type="NCBIfam" id="TIGR00741">
    <property type="entry name" value="yfiA"/>
    <property type="match status" value="1"/>
</dbReference>
<dbReference type="EMBL" id="BSUJ01000001">
    <property type="protein sequence ID" value="GMA18548.1"/>
    <property type="molecule type" value="Genomic_DNA"/>
</dbReference>
<dbReference type="PANTHER" id="PTHR33231:SF1">
    <property type="entry name" value="30S RIBOSOMAL PROTEIN"/>
    <property type="match status" value="1"/>
</dbReference>
<comment type="subunit">
    <text evidence="2">Interacts with 100S ribosomes.</text>
</comment>
<accession>A0ABQ6HLK3</accession>
<evidence type="ECO:0000259" key="4">
    <source>
        <dbReference type="Pfam" id="PF16321"/>
    </source>
</evidence>
<feature type="compositionally biased region" description="Pro residues" evidence="3">
    <location>
        <begin position="119"/>
        <end position="130"/>
    </location>
</feature>
<protein>
    <recommendedName>
        <fullName evidence="2">Ribosome hibernation promoting factor</fullName>
        <shortName evidence="2">HPF</shortName>
    </recommendedName>
</protein>
<evidence type="ECO:0000256" key="3">
    <source>
        <dbReference type="SAM" id="MobiDB-lite"/>
    </source>
</evidence>
<evidence type="ECO:0000313" key="6">
    <source>
        <dbReference type="Proteomes" id="UP001157109"/>
    </source>
</evidence>
<feature type="compositionally biased region" description="Low complexity" evidence="3">
    <location>
        <begin position="143"/>
        <end position="163"/>
    </location>
</feature>
<dbReference type="InterPro" id="IPR038416">
    <property type="entry name" value="Ribosom_S30AE_C_sf"/>
</dbReference>
<evidence type="ECO:0000313" key="5">
    <source>
        <dbReference type="EMBL" id="GMA18548.1"/>
    </source>
</evidence>
<dbReference type="InterPro" id="IPR032528">
    <property type="entry name" value="Ribosom_S30AE_C"/>
</dbReference>
<dbReference type="Proteomes" id="UP001157109">
    <property type="component" value="Unassembled WGS sequence"/>
</dbReference>
<feature type="region of interest" description="Disordered" evidence="3">
    <location>
        <begin position="94"/>
        <end position="175"/>
    </location>
</feature>
<proteinExistence type="inferred from homology"/>
<dbReference type="InterPro" id="IPR036567">
    <property type="entry name" value="RHF-like"/>
</dbReference>
<name>A0ABQ6HLK3_9MICO</name>
<dbReference type="RefSeq" id="WP_241444344.1">
    <property type="nucleotide sequence ID" value="NZ_BSUJ01000001.1"/>
</dbReference>
<evidence type="ECO:0000256" key="2">
    <source>
        <dbReference type="HAMAP-Rule" id="MF_00839"/>
    </source>
</evidence>
<dbReference type="HAMAP" id="MF_00839">
    <property type="entry name" value="HPF"/>
    <property type="match status" value="1"/>
</dbReference>
<dbReference type="Pfam" id="PF16321">
    <property type="entry name" value="Ribosom_S30AE_C"/>
    <property type="match status" value="1"/>
</dbReference>
<keyword evidence="2" id="KW-0963">Cytoplasm</keyword>
<dbReference type="Gene3D" id="3.30.505.50">
    <property type="entry name" value="Sigma 54 modulation/S30EA ribosomal protein, C-terminal domain"/>
    <property type="match status" value="1"/>
</dbReference>
<dbReference type="InterPro" id="IPR050574">
    <property type="entry name" value="HPF/YfiA_ribosome-assoc"/>
</dbReference>
<keyword evidence="6" id="KW-1185">Reference proteome</keyword>
<dbReference type="SUPFAM" id="SSF69754">
    <property type="entry name" value="Ribosome binding protein Y (YfiA homologue)"/>
    <property type="match status" value="1"/>
</dbReference>
<keyword evidence="1 2" id="KW-0810">Translation regulation</keyword>
<sequence>MDIQVTGRHVPISDRFREHMQSKLGKIEQLASRDPRLDVVVSKDQGSHSDTATNVEITCHVKGPVIRAEARSDDKYAAFDAAATKLLDRLRKANDRRRVSRRRAARAEAIPDPDVTLPTPLPPAAAPPAEPSSGAGRTGAAPSSNGSRSGVGSSGQSGQSGQSVPDAEDGPDVRDVAGSPIEVRVKHHQSDPMNLEQALYEMEMVGHDFYLFTDSETGLPSVMYRRRGWSYGVLHLERASGGAADVEEDVRVEAV</sequence>
<dbReference type="Gene3D" id="3.30.160.100">
    <property type="entry name" value="Ribosome hibernation promotion factor-like"/>
    <property type="match status" value="1"/>
</dbReference>
<comment type="subcellular location">
    <subcellularLocation>
        <location evidence="2">Cytoplasm</location>
    </subcellularLocation>
</comment>
<dbReference type="Pfam" id="PF02482">
    <property type="entry name" value="Ribosomal_S30AE"/>
    <property type="match status" value="1"/>
</dbReference>
<dbReference type="InterPro" id="IPR034694">
    <property type="entry name" value="HPF_long/plastid"/>
</dbReference>
<dbReference type="CDD" id="cd00552">
    <property type="entry name" value="RaiA"/>
    <property type="match status" value="1"/>
</dbReference>
<dbReference type="InterPro" id="IPR003489">
    <property type="entry name" value="RHF/RaiA"/>
</dbReference>
<gene>
    <name evidence="2" type="primary">hpf</name>
    <name evidence="5" type="ORF">GCM10025862_05690</name>
</gene>